<dbReference type="Pfam" id="PF20130">
    <property type="entry name" value="DUF6520"/>
    <property type="match status" value="1"/>
</dbReference>
<dbReference type="AlphaFoldDB" id="A0A5C6YYM7"/>
<accession>A0A5C6YYM7</accession>
<dbReference type="RefSeq" id="WP_111844355.1">
    <property type="nucleotide sequence ID" value="NZ_UEGI01000006.1"/>
</dbReference>
<evidence type="ECO:0000256" key="1">
    <source>
        <dbReference type="SAM" id="SignalP"/>
    </source>
</evidence>
<keyword evidence="3" id="KW-1185">Reference proteome</keyword>
<dbReference type="InterPro" id="IPR045391">
    <property type="entry name" value="DUF6520"/>
</dbReference>
<feature type="chain" id="PRO_5023034514" evidence="1">
    <location>
        <begin position="25"/>
        <end position="85"/>
    </location>
</feature>
<keyword evidence="1" id="KW-0732">Signal</keyword>
<evidence type="ECO:0000313" key="2">
    <source>
        <dbReference type="EMBL" id="TXD72736.1"/>
    </source>
</evidence>
<sequence>MKKLKTKFLLPVMAFLLAITAAFASQAKPDVVDTLVPGYIFVNGVCEPARSCNLEDGPTCTYSSRPVFAKTSPTMCPIPLHFPSK</sequence>
<dbReference type="EMBL" id="VORT01000007">
    <property type="protein sequence ID" value="TXD72736.1"/>
    <property type="molecule type" value="Genomic_DNA"/>
</dbReference>
<dbReference type="OrthoDB" id="1446530at2"/>
<protein>
    <submittedName>
        <fullName evidence="2">Uncharacterized protein</fullName>
    </submittedName>
</protein>
<name>A0A5C6YYM7_9FLAO</name>
<evidence type="ECO:0000313" key="3">
    <source>
        <dbReference type="Proteomes" id="UP000321497"/>
    </source>
</evidence>
<dbReference type="Proteomes" id="UP000321497">
    <property type="component" value="Unassembled WGS sequence"/>
</dbReference>
<proteinExistence type="predicted"/>
<feature type="signal peptide" evidence="1">
    <location>
        <begin position="1"/>
        <end position="24"/>
    </location>
</feature>
<gene>
    <name evidence="2" type="ORF">ESU54_10970</name>
</gene>
<organism evidence="2 3">
    <name type="scientific">Aequorivita antarctica</name>
    <dbReference type="NCBI Taxonomy" id="153266"/>
    <lineage>
        <taxon>Bacteria</taxon>
        <taxon>Pseudomonadati</taxon>
        <taxon>Bacteroidota</taxon>
        <taxon>Flavobacteriia</taxon>
        <taxon>Flavobacteriales</taxon>
        <taxon>Flavobacteriaceae</taxon>
        <taxon>Aequorivita</taxon>
    </lineage>
</organism>
<comment type="caution">
    <text evidence="2">The sequence shown here is derived from an EMBL/GenBank/DDBJ whole genome shotgun (WGS) entry which is preliminary data.</text>
</comment>
<reference evidence="2 3" key="1">
    <citation type="submission" date="2019-08" db="EMBL/GenBank/DDBJ databases">
        <title>Genome of Aequorivita antarctica SW49 (type strain).</title>
        <authorList>
            <person name="Bowman J.P."/>
        </authorList>
    </citation>
    <scope>NUCLEOTIDE SEQUENCE [LARGE SCALE GENOMIC DNA]</scope>
    <source>
        <strain evidence="2 3">SW49</strain>
    </source>
</reference>